<gene>
    <name evidence="1" type="ORF">CIB84_008614</name>
</gene>
<keyword evidence="2" id="KW-1185">Reference proteome</keyword>
<dbReference type="OrthoDB" id="10012494at2759"/>
<dbReference type="Proteomes" id="UP000237246">
    <property type="component" value="Unassembled WGS sequence"/>
</dbReference>
<dbReference type="EMBL" id="PPHD01022905">
    <property type="protein sequence ID" value="POI27634.1"/>
    <property type="molecule type" value="Genomic_DNA"/>
</dbReference>
<proteinExistence type="predicted"/>
<protein>
    <submittedName>
        <fullName evidence="1">Uncharacterized protein</fullName>
    </submittedName>
</protein>
<comment type="caution">
    <text evidence="1">The sequence shown here is derived from an EMBL/GenBank/DDBJ whole genome shotgun (WGS) entry which is preliminary data.</text>
</comment>
<dbReference type="InterPro" id="IPR040247">
    <property type="entry name" value="DUF5524"/>
</dbReference>
<evidence type="ECO:0000313" key="2">
    <source>
        <dbReference type="Proteomes" id="UP000237246"/>
    </source>
</evidence>
<accession>A0A2P4SU35</accession>
<evidence type="ECO:0000313" key="1">
    <source>
        <dbReference type="EMBL" id="POI27634.1"/>
    </source>
</evidence>
<sequence length="96" mass="10887">MLQLENNSKTTLKCYRPAQRKGEPVNFSKLISNGYGTDWLQQHSGYGKKIQDKSKDSEQPQVKQTVKQLLLVVNSPCPLPCLKTSLQLPSIHVFMK</sequence>
<dbReference type="Pfam" id="PF17662">
    <property type="entry name" value="DUF5524"/>
    <property type="match status" value="1"/>
</dbReference>
<name>A0A2P4SU35_BAMTH</name>
<reference evidence="1 2" key="1">
    <citation type="submission" date="2018-01" db="EMBL/GenBank/DDBJ databases">
        <title>Comparison of the Chinese Bamboo Partridge and Red Junglefowl genome sequences highlights the importance of demography in genome evolution.</title>
        <authorList>
            <person name="Tiley G.P."/>
            <person name="Kimball R.T."/>
            <person name="Braun E.L."/>
            <person name="Burleigh J.G."/>
        </authorList>
    </citation>
    <scope>NUCLEOTIDE SEQUENCE [LARGE SCALE GENOMIC DNA]</scope>
    <source>
        <strain evidence="1">RTK389</strain>
        <tissue evidence="1">Blood</tissue>
    </source>
</reference>
<dbReference type="AlphaFoldDB" id="A0A2P4SU35"/>
<organism evidence="1 2">
    <name type="scientific">Bambusicola thoracicus</name>
    <name type="common">Chinese bamboo-partridge</name>
    <name type="synonym">Perdix thoracica</name>
    <dbReference type="NCBI Taxonomy" id="9083"/>
    <lineage>
        <taxon>Eukaryota</taxon>
        <taxon>Metazoa</taxon>
        <taxon>Chordata</taxon>
        <taxon>Craniata</taxon>
        <taxon>Vertebrata</taxon>
        <taxon>Euteleostomi</taxon>
        <taxon>Archelosauria</taxon>
        <taxon>Archosauria</taxon>
        <taxon>Dinosauria</taxon>
        <taxon>Saurischia</taxon>
        <taxon>Theropoda</taxon>
        <taxon>Coelurosauria</taxon>
        <taxon>Aves</taxon>
        <taxon>Neognathae</taxon>
        <taxon>Galloanserae</taxon>
        <taxon>Galliformes</taxon>
        <taxon>Phasianidae</taxon>
        <taxon>Perdicinae</taxon>
        <taxon>Bambusicola</taxon>
    </lineage>
</organism>